<dbReference type="InterPro" id="IPR027417">
    <property type="entry name" value="P-loop_NTPase"/>
</dbReference>
<sequence length="1169" mass="133762">MRGSQKKSPRLQALAPSIPATFLNVPPMSKSNVSLNQENATKFQGHYETEFIMANMEQGWAAKMLNPDKDRENLSRVCWMLHDVGTHSLRAVFDSIHPPLNLKDHLSQPHIRTVLQRLHEQGILDDKQWKLLYPTKKKHTTSQQYDSRTLATLLQTICHLCPPYPNGWSAAPLSADSSLSADIVRLQLMFQHVAEMKTISIEEYTSIWKQIREVLLRLGGPPIRVRLHRIENEVLDADMQTHYINKVQENWSPNHKRLVFTPKSSSSRNTKGKTKRKTKAEQEGIPPEDKAVLMKTYKLFVDNIQAEDIIDRLQQNQVIKFSDRQEIFALSKRHERMQLLLDKILHSKLSYAFKALTDSIKFKYKKIHETVVQIRKETYKHGIRETIDVVGVVTTALTNFYKNNYSKCSPFPWNENVTCSIRDMYTPIDIIDPEGKRLHLSDFLPPVSSIGKGRRILMEGPSGSGKTILSHMVAYMWATQRTYFKNKYGILLHVDLKKMDGDFQEQVHQNLLPEDFKLNPSEFFSMLEANASEVLMILDGYDGKINQKVLEDILSGSQLRQANIIVMMNPEIVSSPGFLPDSRLFTLGYSVNNVNRCMKTYLYHYKFNPENHQRLFDAVNDENWSFRPYITKPICCLLLFAIYQSSKNAKIADITGLTSLMEAYGFAMATQFCKRQKLDIIGLEFPEEVVKAIDQLSTYAFRTLNDEEYAFTEESILKDTENAIVFKLGAFLKLTPVSKWMFTCTLMHDFLAARHLSDYVLDEMTSVLKDHRMMKQSRYNQLVMFVSGLYRNDHDTQVIRQLFSEMAIQNIRHTRVESEDSSVLDGEVRPMRPPSGRFHDFAQSLQSLAEAKFREDALEAVAQSFPPRTVIKRDGLLPYKSLLSLPQIMIHDTNRITHLEIYLIPAFISQIQLYIDFAKGISESKVLTHLKLVWSSMDVLARFLNAFMEQTAFIESVTLQDACKKPTKQITAATWATLQNACQNMTKCKKFAFLQGKVAAVSYFVLQHLPDTIQELDFSGCVLNMMCASELSSKVEHSSSLEFLDISQTSLFGSEFVAVLQGLKLSNTMKILKLRGTKLDRVGVITLAECLRLTRTLQVLDLSYCELTTDMCKTLTDAIVENHSLRKLVLKNTKVSIEGRLAIINPRLEQVTVVGLDDIMYALQSVHVA</sequence>
<evidence type="ECO:0000313" key="10">
    <source>
        <dbReference type="RefSeq" id="XP_022341091.1"/>
    </source>
</evidence>
<dbReference type="KEGG" id="cvn:111135376"/>
<accession>A0A8B8EME1</accession>
<evidence type="ECO:0000256" key="1">
    <source>
        <dbReference type="ARBA" id="ARBA00004496"/>
    </source>
</evidence>
<gene>
    <name evidence="10" type="primary">LOC111135376</name>
</gene>
<dbReference type="InterPro" id="IPR032675">
    <property type="entry name" value="LRR_dom_sf"/>
</dbReference>
<dbReference type="PROSITE" id="PS50209">
    <property type="entry name" value="CARD"/>
    <property type="match status" value="1"/>
</dbReference>
<dbReference type="SUPFAM" id="SSF47986">
    <property type="entry name" value="DEATH domain"/>
    <property type="match status" value="1"/>
</dbReference>
<dbReference type="Pfam" id="PF18738">
    <property type="entry name" value="HEPN_DZIP3"/>
    <property type="match status" value="1"/>
</dbReference>
<keyword evidence="5" id="KW-0067">ATP-binding</keyword>
<dbReference type="SUPFAM" id="SSF52047">
    <property type="entry name" value="RNI-like"/>
    <property type="match status" value="1"/>
</dbReference>
<dbReference type="GO" id="GO:0005524">
    <property type="term" value="F:ATP binding"/>
    <property type="evidence" value="ECO:0007669"/>
    <property type="project" value="UniProtKB-KW"/>
</dbReference>
<evidence type="ECO:0000256" key="2">
    <source>
        <dbReference type="ARBA" id="ARBA00022490"/>
    </source>
</evidence>
<protein>
    <submittedName>
        <fullName evidence="10">Uncharacterized protein LOC111135376 isoform X1</fullName>
    </submittedName>
</protein>
<dbReference type="AlphaFoldDB" id="A0A8B8EME1"/>
<organism evidence="9 10">
    <name type="scientific">Crassostrea virginica</name>
    <name type="common">Eastern oyster</name>
    <dbReference type="NCBI Taxonomy" id="6565"/>
    <lineage>
        <taxon>Eukaryota</taxon>
        <taxon>Metazoa</taxon>
        <taxon>Spiralia</taxon>
        <taxon>Lophotrochozoa</taxon>
        <taxon>Mollusca</taxon>
        <taxon>Bivalvia</taxon>
        <taxon>Autobranchia</taxon>
        <taxon>Pteriomorphia</taxon>
        <taxon>Ostreida</taxon>
        <taxon>Ostreoidea</taxon>
        <taxon>Ostreidae</taxon>
        <taxon>Crassostrea</taxon>
    </lineage>
</organism>
<name>A0A8B8EME1_CRAVI</name>
<dbReference type="PANTHER" id="PTHR46844">
    <property type="entry name" value="SLR5058 PROTEIN"/>
    <property type="match status" value="1"/>
</dbReference>
<feature type="region of interest" description="Disordered" evidence="7">
    <location>
        <begin position="258"/>
        <end position="284"/>
    </location>
</feature>
<dbReference type="GO" id="GO:0005737">
    <property type="term" value="C:cytoplasm"/>
    <property type="evidence" value="ECO:0007669"/>
    <property type="project" value="UniProtKB-SubCell"/>
</dbReference>
<evidence type="ECO:0000259" key="8">
    <source>
        <dbReference type="PROSITE" id="PS50209"/>
    </source>
</evidence>
<keyword evidence="2" id="KW-0963">Cytoplasm</keyword>
<dbReference type="RefSeq" id="XP_022341091.1">
    <property type="nucleotide sequence ID" value="XM_022485383.1"/>
</dbReference>
<keyword evidence="3" id="KW-0399">Innate immunity</keyword>
<dbReference type="SUPFAM" id="SSF52540">
    <property type="entry name" value="P-loop containing nucleoside triphosphate hydrolases"/>
    <property type="match status" value="1"/>
</dbReference>
<keyword evidence="9" id="KW-1185">Reference proteome</keyword>
<evidence type="ECO:0000256" key="5">
    <source>
        <dbReference type="ARBA" id="ARBA00022840"/>
    </source>
</evidence>
<dbReference type="Proteomes" id="UP000694844">
    <property type="component" value="Chromosome 5"/>
</dbReference>
<comment type="subcellular location">
    <subcellularLocation>
        <location evidence="1">Cytoplasm</location>
    </subcellularLocation>
</comment>
<evidence type="ECO:0000256" key="6">
    <source>
        <dbReference type="ARBA" id="ARBA00022859"/>
    </source>
</evidence>
<evidence type="ECO:0000256" key="3">
    <source>
        <dbReference type="ARBA" id="ARBA00022588"/>
    </source>
</evidence>
<evidence type="ECO:0000313" key="9">
    <source>
        <dbReference type="Proteomes" id="UP000694844"/>
    </source>
</evidence>
<dbReference type="InterPro" id="IPR001315">
    <property type="entry name" value="CARD"/>
</dbReference>
<dbReference type="InterPro" id="IPR011029">
    <property type="entry name" value="DEATH-like_dom_sf"/>
</dbReference>
<evidence type="ECO:0000256" key="4">
    <source>
        <dbReference type="ARBA" id="ARBA00022741"/>
    </source>
</evidence>
<dbReference type="Gene3D" id="1.10.533.10">
    <property type="entry name" value="Death Domain, Fas"/>
    <property type="match status" value="1"/>
</dbReference>
<feature type="domain" description="CARD" evidence="8">
    <location>
        <begin position="285"/>
        <end position="361"/>
    </location>
</feature>
<dbReference type="Gene3D" id="3.40.50.300">
    <property type="entry name" value="P-loop containing nucleotide triphosphate hydrolases"/>
    <property type="match status" value="1"/>
</dbReference>
<dbReference type="InterPro" id="IPR041249">
    <property type="entry name" value="HEPN_DZIP3"/>
</dbReference>
<dbReference type="Gene3D" id="3.80.10.10">
    <property type="entry name" value="Ribonuclease Inhibitor"/>
    <property type="match status" value="1"/>
</dbReference>
<proteinExistence type="predicted"/>
<keyword evidence="4" id="KW-0547">Nucleotide-binding</keyword>
<dbReference type="GeneID" id="111135376"/>
<reference evidence="10" key="1">
    <citation type="submission" date="2025-08" db="UniProtKB">
        <authorList>
            <consortium name="RefSeq"/>
        </authorList>
    </citation>
    <scope>IDENTIFICATION</scope>
    <source>
        <tissue evidence="10">Whole sample</tissue>
    </source>
</reference>
<keyword evidence="6" id="KW-0391">Immunity</keyword>
<dbReference type="InterPro" id="IPR007111">
    <property type="entry name" value="NACHT_NTPase"/>
</dbReference>
<dbReference type="PANTHER" id="PTHR46844:SF1">
    <property type="entry name" value="SLR5058 PROTEIN"/>
    <property type="match status" value="1"/>
</dbReference>
<dbReference type="OrthoDB" id="10071976at2759"/>
<evidence type="ECO:0000256" key="7">
    <source>
        <dbReference type="SAM" id="MobiDB-lite"/>
    </source>
</evidence>
<dbReference type="GO" id="GO:0045087">
    <property type="term" value="P:innate immune response"/>
    <property type="evidence" value="ECO:0007669"/>
    <property type="project" value="UniProtKB-KW"/>
</dbReference>
<dbReference type="GO" id="GO:0042981">
    <property type="term" value="P:regulation of apoptotic process"/>
    <property type="evidence" value="ECO:0007669"/>
    <property type="project" value="InterPro"/>
</dbReference>
<dbReference type="CDD" id="cd01671">
    <property type="entry name" value="CARD"/>
    <property type="match status" value="1"/>
</dbReference>
<dbReference type="Pfam" id="PF05729">
    <property type="entry name" value="NACHT"/>
    <property type="match status" value="1"/>
</dbReference>